<gene>
    <name evidence="5" type="ORF">SAMN02745217_02599</name>
</gene>
<proteinExistence type="predicted"/>
<dbReference type="Proteomes" id="UP000184612">
    <property type="component" value="Unassembled WGS sequence"/>
</dbReference>
<sequence length="141" mass="15911">MNKWIGSGTVSEEPVIRYDGDKASFVAFTIMTKRNTKYEEGKQMVDFVDCKCIGHNAEFAKNYLRKGKKIEVTGPLQSGFYKNKDGAKVYTKTVLVEELVFAETKAEEDARKETEQTPPPAAPDNSFMEIPEGIDQEMPFN</sequence>
<dbReference type="AlphaFoldDB" id="A0A1M7YBW0"/>
<dbReference type="InterPro" id="IPR012340">
    <property type="entry name" value="NA-bd_OB-fold"/>
</dbReference>
<dbReference type="PIRSF" id="PIRSF002070">
    <property type="entry name" value="SSB"/>
    <property type="match status" value="1"/>
</dbReference>
<evidence type="ECO:0000313" key="5">
    <source>
        <dbReference type="EMBL" id="SHO50132.1"/>
    </source>
</evidence>
<evidence type="ECO:0000256" key="2">
    <source>
        <dbReference type="PIRNR" id="PIRNR002070"/>
    </source>
</evidence>
<dbReference type="NCBIfam" id="TIGR00621">
    <property type="entry name" value="ssb"/>
    <property type="match status" value="1"/>
</dbReference>
<keyword evidence="1 2" id="KW-0238">DNA-binding</keyword>
<evidence type="ECO:0000256" key="3">
    <source>
        <dbReference type="RuleBase" id="RU000524"/>
    </source>
</evidence>
<dbReference type="PROSITE" id="PS50935">
    <property type="entry name" value="SSB"/>
    <property type="match status" value="1"/>
</dbReference>
<evidence type="ECO:0000313" key="6">
    <source>
        <dbReference type="Proteomes" id="UP000184612"/>
    </source>
</evidence>
<dbReference type="STRING" id="1121345.SAMN02745217_02599"/>
<dbReference type="InterPro" id="IPR011344">
    <property type="entry name" value="ssDNA-bd"/>
</dbReference>
<dbReference type="CDD" id="cd04496">
    <property type="entry name" value="SSB_OBF"/>
    <property type="match status" value="1"/>
</dbReference>
<reference evidence="5 6" key="1">
    <citation type="submission" date="2016-12" db="EMBL/GenBank/DDBJ databases">
        <authorList>
            <person name="Song W.-J."/>
            <person name="Kurnit D.M."/>
        </authorList>
    </citation>
    <scope>NUCLEOTIDE SEQUENCE [LARGE SCALE GENOMIC DNA]</scope>
    <source>
        <strain evidence="5 6">DSM 12503</strain>
    </source>
</reference>
<dbReference type="GO" id="GO:0003697">
    <property type="term" value="F:single-stranded DNA binding"/>
    <property type="evidence" value="ECO:0007669"/>
    <property type="project" value="InterPro"/>
</dbReference>
<dbReference type="EMBL" id="FRFD01000007">
    <property type="protein sequence ID" value="SHO50132.1"/>
    <property type="molecule type" value="Genomic_DNA"/>
</dbReference>
<evidence type="ECO:0000256" key="4">
    <source>
        <dbReference type="SAM" id="MobiDB-lite"/>
    </source>
</evidence>
<dbReference type="OrthoDB" id="9809878at2"/>
<name>A0A1M7YBW0_9FIRM</name>
<dbReference type="Pfam" id="PF00436">
    <property type="entry name" value="SSB"/>
    <property type="match status" value="1"/>
</dbReference>
<accession>A0A1M7YBW0</accession>
<feature type="region of interest" description="Disordered" evidence="4">
    <location>
        <begin position="105"/>
        <end position="141"/>
    </location>
</feature>
<evidence type="ECO:0000256" key="1">
    <source>
        <dbReference type="ARBA" id="ARBA00023125"/>
    </source>
</evidence>
<dbReference type="InterPro" id="IPR000424">
    <property type="entry name" value="Primosome_PriB/ssb"/>
</dbReference>
<dbReference type="GO" id="GO:0006260">
    <property type="term" value="P:DNA replication"/>
    <property type="evidence" value="ECO:0007669"/>
    <property type="project" value="InterPro"/>
</dbReference>
<keyword evidence="6" id="KW-1185">Reference proteome</keyword>
<feature type="compositionally biased region" description="Basic and acidic residues" evidence="4">
    <location>
        <begin position="105"/>
        <end position="115"/>
    </location>
</feature>
<organism evidence="5 6">
    <name type="scientific">Anaerocolumna xylanovorans DSM 12503</name>
    <dbReference type="NCBI Taxonomy" id="1121345"/>
    <lineage>
        <taxon>Bacteria</taxon>
        <taxon>Bacillati</taxon>
        <taxon>Bacillota</taxon>
        <taxon>Clostridia</taxon>
        <taxon>Lachnospirales</taxon>
        <taxon>Lachnospiraceae</taxon>
        <taxon>Anaerocolumna</taxon>
    </lineage>
</organism>
<dbReference type="RefSeq" id="WP_073589283.1">
    <property type="nucleotide sequence ID" value="NZ_FRFD01000007.1"/>
</dbReference>
<protein>
    <recommendedName>
        <fullName evidence="2 3">Single-stranded DNA-binding protein</fullName>
    </recommendedName>
</protein>
<dbReference type="Gene3D" id="2.40.50.140">
    <property type="entry name" value="Nucleic acid-binding proteins"/>
    <property type="match status" value="1"/>
</dbReference>
<dbReference type="SUPFAM" id="SSF50249">
    <property type="entry name" value="Nucleic acid-binding proteins"/>
    <property type="match status" value="1"/>
</dbReference>